<dbReference type="EMBL" id="ADKX01000001">
    <property type="protein sequence ID" value="EFW06576.1"/>
    <property type="molecule type" value="Genomic_DNA"/>
</dbReference>
<keyword evidence="1" id="KW-1133">Transmembrane helix</keyword>
<dbReference type="GeneID" id="78229461"/>
<feature type="transmembrane region" description="Helical" evidence="1">
    <location>
        <begin position="20"/>
        <end position="37"/>
    </location>
</feature>
<sequence>MRIIHLIKGDIVFQIKYGFYFLYVVFTVLYAFVLVILPETWQETVASLMIYSDPAAMGLFFMGAIVLFEKSQRVLNSLAVSPIHISEYILSKIISLALISEIVAMILAVISHHQNLIMVFIGTLLSSFIFSLLGLIVSTKIHSLNQFILWTVPVEILCFVPPLASIFIENQYLMVYPMTHCLSLINGKSQNDLLSILIVVIMLVCLWKIAVYMTKKMWKSVGGVHL</sequence>
<dbReference type="Pfam" id="PF24686">
    <property type="entry name" value="FLQE3_permease"/>
    <property type="match status" value="1"/>
</dbReference>
<comment type="caution">
    <text evidence="2">The sequence shown here is derived from an EMBL/GenBank/DDBJ whole genome shotgun (WGS) entry which is preliminary data.</text>
</comment>
<keyword evidence="3" id="KW-1185">Reference proteome</keyword>
<proteinExistence type="predicted"/>
<gene>
    <name evidence="2" type="ORF">HMPREF9488_00113</name>
</gene>
<protein>
    <recommendedName>
        <fullName evidence="4">ABC transporter permease</fullName>
    </recommendedName>
</protein>
<feature type="transmembrane region" description="Helical" evidence="1">
    <location>
        <begin position="49"/>
        <end position="68"/>
    </location>
</feature>
<evidence type="ECO:0000256" key="1">
    <source>
        <dbReference type="SAM" id="Phobius"/>
    </source>
</evidence>
<feature type="transmembrane region" description="Helical" evidence="1">
    <location>
        <begin position="147"/>
        <end position="168"/>
    </location>
</feature>
<keyword evidence="1" id="KW-0472">Membrane</keyword>
<name>E7G5S5_9FIRM</name>
<keyword evidence="1" id="KW-0812">Transmembrane</keyword>
<dbReference type="AlphaFoldDB" id="E7G5S5"/>
<reference evidence="2 3" key="1">
    <citation type="submission" date="2010-12" db="EMBL/GenBank/DDBJ databases">
        <title>The Genome Sequence of Coprobacillus sp. strain 29_1.</title>
        <authorList>
            <consortium name="The Broad Institute Genome Sequencing Platform"/>
            <person name="Earl A."/>
            <person name="Ward D."/>
            <person name="Feldgarden M."/>
            <person name="Gevers D."/>
            <person name="Daigneault M."/>
            <person name="Sibley C.D."/>
            <person name="White A."/>
            <person name="Strauss J."/>
            <person name="Allen-Vercoe E."/>
            <person name="Young S.K."/>
            <person name="Zeng Q."/>
            <person name="Gargeya S."/>
            <person name="Fitzgerald M."/>
            <person name="Haas B."/>
            <person name="Abouelleil A."/>
            <person name="Alvarado L."/>
            <person name="Arachchi H.M."/>
            <person name="Berlin A."/>
            <person name="Brown A."/>
            <person name="Chapman S.B."/>
            <person name="Chen Z."/>
            <person name="Dunbar C."/>
            <person name="Freedman E."/>
            <person name="Gearin G."/>
            <person name="Gellesch M."/>
            <person name="Goldberg J."/>
            <person name="Griggs A."/>
            <person name="Gujja S."/>
            <person name="Heilman E."/>
            <person name="Heiman D."/>
            <person name="Howarth C."/>
            <person name="Larson L."/>
            <person name="Lui A."/>
            <person name="MacDonald P.J.P."/>
            <person name="Mehta T."/>
            <person name="Montmayeur A."/>
            <person name="Murphy C."/>
            <person name="Neiman D."/>
            <person name="Pearson M."/>
            <person name="Priest M."/>
            <person name="Roberts A."/>
            <person name="Saif S."/>
            <person name="Shea T."/>
            <person name="Shenoy N."/>
            <person name="Sisk P."/>
            <person name="Stolte C."/>
            <person name="Sykes S."/>
            <person name="White J."/>
            <person name="Yandava C."/>
            <person name="Nusbaum C."/>
            <person name="Birren B."/>
        </authorList>
    </citation>
    <scope>NUCLEOTIDE SEQUENCE [LARGE SCALE GENOMIC DNA]</scope>
    <source>
        <strain evidence="2 3">29_1</strain>
    </source>
</reference>
<dbReference type="HOGENOM" id="CLU_099729_1_0_9"/>
<feature type="transmembrane region" description="Helical" evidence="1">
    <location>
        <begin position="193"/>
        <end position="211"/>
    </location>
</feature>
<dbReference type="RefSeq" id="WP_008787241.1">
    <property type="nucleotide sequence ID" value="NZ_AKCB01000001.1"/>
</dbReference>
<dbReference type="eggNOG" id="COG1668">
    <property type="taxonomic scope" value="Bacteria"/>
</dbReference>
<evidence type="ECO:0008006" key="4">
    <source>
        <dbReference type="Google" id="ProtNLM"/>
    </source>
</evidence>
<feature type="transmembrane region" description="Helical" evidence="1">
    <location>
        <begin position="89"/>
        <end position="110"/>
    </location>
</feature>
<feature type="transmembrane region" description="Helical" evidence="1">
    <location>
        <begin position="116"/>
        <end position="135"/>
    </location>
</feature>
<organism evidence="2 3">
    <name type="scientific">Coprobacillus cateniformis</name>
    <dbReference type="NCBI Taxonomy" id="100884"/>
    <lineage>
        <taxon>Bacteria</taxon>
        <taxon>Bacillati</taxon>
        <taxon>Bacillota</taxon>
        <taxon>Erysipelotrichia</taxon>
        <taxon>Erysipelotrichales</taxon>
        <taxon>Coprobacillaceae</taxon>
        <taxon>Coprobacillus</taxon>
    </lineage>
</organism>
<evidence type="ECO:0000313" key="3">
    <source>
        <dbReference type="Proteomes" id="UP000003157"/>
    </source>
</evidence>
<dbReference type="Proteomes" id="UP000003157">
    <property type="component" value="Unassembled WGS sequence"/>
</dbReference>
<dbReference type="STRING" id="100884.GCA_000269565_01588"/>
<dbReference type="OrthoDB" id="8480522at2"/>
<evidence type="ECO:0000313" key="2">
    <source>
        <dbReference type="EMBL" id="EFW06576.1"/>
    </source>
</evidence>
<accession>E7G5S5</accession>
<dbReference type="InterPro" id="IPR056926">
    <property type="entry name" value="FLQE3_permease"/>
</dbReference>